<dbReference type="RefSeq" id="WP_380120603.1">
    <property type="nucleotide sequence ID" value="NZ_JBHSIU010000041.1"/>
</dbReference>
<keyword evidence="4" id="KW-0808">Transferase</keyword>
<feature type="domain" description="Signal transduction histidine kinase subgroup 3 dimerisation and phosphoacceptor" evidence="11">
    <location>
        <begin position="193"/>
        <end position="258"/>
    </location>
</feature>
<organism evidence="12 13">
    <name type="scientific">Dactylosporangium cerinum</name>
    <dbReference type="NCBI Taxonomy" id="1434730"/>
    <lineage>
        <taxon>Bacteria</taxon>
        <taxon>Bacillati</taxon>
        <taxon>Actinomycetota</taxon>
        <taxon>Actinomycetes</taxon>
        <taxon>Micromonosporales</taxon>
        <taxon>Micromonosporaceae</taxon>
        <taxon>Dactylosporangium</taxon>
    </lineage>
</organism>
<reference evidence="13" key="1">
    <citation type="journal article" date="2019" name="Int. J. Syst. Evol. Microbiol.">
        <title>The Global Catalogue of Microorganisms (GCM) 10K type strain sequencing project: providing services to taxonomists for standard genome sequencing and annotation.</title>
        <authorList>
            <consortium name="The Broad Institute Genomics Platform"/>
            <consortium name="The Broad Institute Genome Sequencing Center for Infectious Disease"/>
            <person name="Wu L."/>
            <person name="Ma J."/>
        </authorList>
    </citation>
    <scope>NUCLEOTIDE SEQUENCE [LARGE SCALE GENOMIC DNA]</scope>
    <source>
        <strain evidence="13">CGMCC 4.7152</strain>
    </source>
</reference>
<keyword evidence="13" id="KW-1185">Reference proteome</keyword>
<keyword evidence="9" id="KW-0472">Membrane</keyword>
<evidence type="ECO:0000256" key="7">
    <source>
        <dbReference type="ARBA" id="ARBA00022840"/>
    </source>
</evidence>
<keyword evidence="8" id="KW-0902">Two-component regulatory system</keyword>
<comment type="caution">
    <text evidence="12">The sequence shown here is derived from an EMBL/GenBank/DDBJ whole genome shotgun (WGS) entry which is preliminary data.</text>
</comment>
<comment type="catalytic activity">
    <reaction evidence="1">
        <text>ATP + protein L-histidine = ADP + protein N-phospho-L-histidine.</text>
        <dbReference type="EC" id="2.7.13.3"/>
    </reaction>
</comment>
<evidence type="ECO:0000256" key="4">
    <source>
        <dbReference type="ARBA" id="ARBA00022679"/>
    </source>
</evidence>
<dbReference type="InterPro" id="IPR036890">
    <property type="entry name" value="HATPase_C_sf"/>
</dbReference>
<sequence>MQLPRPPLSGRLGPAQRAVADGLTAAALVAVATVVAWQSAGPRGSRWVDAVVFAAAVAGGAVRRSRPRTALALTVAVAVLATGAGSFPAPWVAVAFVMYVVPQRIARREAIWLLIGSVAAAMVGLAGFLDAFWARPGPNRVAMLTEILLLLTVAWTIGYAVRQQALYTAGLREREAQETQSRLAEARRAMSEERLRIARELHDVVAHTLSVIAVQAGVANHVAAERPDEASRALLSIEETSRDALREMRSMLGVLRAGPLPPSGPGLDDLDELVRRTADAGLVVDLQTTGARPELPTGLDLVAYRIIQEAVTNVLRHAATDRCRVTVGFRPDALTLEIADGGPGAAGTSGGHGIDGMRERVDMYGGTFTAGPAPGRGFAVRATFPLTVKAVG</sequence>
<evidence type="ECO:0000259" key="10">
    <source>
        <dbReference type="Pfam" id="PF02518"/>
    </source>
</evidence>
<name>A0ABV9W371_9ACTN</name>
<dbReference type="Pfam" id="PF02518">
    <property type="entry name" value="HATPase_c"/>
    <property type="match status" value="1"/>
</dbReference>
<dbReference type="CDD" id="cd16917">
    <property type="entry name" value="HATPase_UhpB-NarQ-NarX-like"/>
    <property type="match status" value="1"/>
</dbReference>
<dbReference type="PANTHER" id="PTHR24421:SF10">
    <property type="entry name" value="NITRATE_NITRITE SENSOR PROTEIN NARQ"/>
    <property type="match status" value="1"/>
</dbReference>
<evidence type="ECO:0000259" key="11">
    <source>
        <dbReference type="Pfam" id="PF07730"/>
    </source>
</evidence>
<evidence type="ECO:0000256" key="2">
    <source>
        <dbReference type="ARBA" id="ARBA00012438"/>
    </source>
</evidence>
<feature type="transmembrane region" description="Helical" evidence="9">
    <location>
        <begin position="110"/>
        <end position="129"/>
    </location>
</feature>
<evidence type="ECO:0000256" key="6">
    <source>
        <dbReference type="ARBA" id="ARBA00022777"/>
    </source>
</evidence>
<keyword evidence="6 12" id="KW-0418">Kinase</keyword>
<evidence type="ECO:0000313" key="12">
    <source>
        <dbReference type="EMBL" id="MFC5002504.1"/>
    </source>
</evidence>
<accession>A0ABV9W371</accession>
<feature type="transmembrane region" description="Helical" evidence="9">
    <location>
        <begin position="46"/>
        <end position="63"/>
    </location>
</feature>
<dbReference type="InterPro" id="IPR011712">
    <property type="entry name" value="Sig_transdc_His_kin_sub3_dim/P"/>
</dbReference>
<feature type="transmembrane region" description="Helical" evidence="9">
    <location>
        <begin position="70"/>
        <end position="98"/>
    </location>
</feature>
<feature type="transmembrane region" description="Helical" evidence="9">
    <location>
        <begin position="141"/>
        <end position="161"/>
    </location>
</feature>
<evidence type="ECO:0000256" key="9">
    <source>
        <dbReference type="SAM" id="Phobius"/>
    </source>
</evidence>
<dbReference type="SUPFAM" id="SSF55874">
    <property type="entry name" value="ATPase domain of HSP90 chaperone/DNA topoisomerase II/histidine kinase"/>
    <property type="match status" value="1"/>
</dbReference>
<keyword evidence="9" id="KW-0812">Transmembrane</keyword>
<feature type="transmembrane region" description="Helical" evidence="9">
    <location>
        <begin position="20"/>
        <end position="40"/>
    </location>
</feature>
<keyword evidence="3" id="KW-0597">Phosphoprotein</keyword>
<proteinExistence type="predicted"/>
<keyword evidence="5" id="KW-0547">Nucleotide-binding</keyword>
<dbReference type="Gene3D" id="1.20.5.1930">
    <property type="match status" value="1"/>
</dbReference>
<evidence type="ECO:0000256" key="3">
    <source>
        <dbReference type="ARBA" id="ARBA00022553"/>
    </source>
</evidence>
<dbReference type="Pfam" id="PF07730">
    <property type="entry name" value="HisKA_3"/>
    <property type="match status" value="1"/>
</dbReference>
<keyword evidence="9" id="KW-1133">Transmembrane helix</keyword>
<evidence type="ECO:0000256" key="8">
    <source>
        <dbReference type="ARBA" id="ARBA00023012"/>
    </source>
</evidence>
<dbReference type="EC" id="2.7.13.3" evidence="2"/>
<evidence type="ECO:0000256" key="5">
    <source>
        <dbReference type="ARBA" id="ARBA00022741"/>
    </source>
</evidence>
<evidence type="ECO:0000313" key="13">
    <source>
        <dbReference type="Proteomes" id="UP001595912"/>
    </source>
</evidence>
<feature type="domain" description="Histidine kinase/HSP90-like ATPase" evidence="10">
    <location>
        <begin position="304"/>
        <end position="387"/>
    </location>
</feature>
<dbReference type="PANTHER" id="PTHR24421">
    <property type="entry name" value="NITRATE/NITRITE SENSOR PROTEIN NARX-RELATED"/>
    <property type="match status" value="1"/>
</dbReference>
<dbReference type="EMBL" id="JBHSIU010000041">
    <property type="protein sequence ID" value="MFC5002504.1"/>
    <property type="molecule type" value="Genomic_DNA"/>
</dbReference>
<gene>
    <name evidence="12" type="ORF">ACFPIJ_32295</name>
</gene>
<dbReference type="Gene3D" id="3.30.565.10">
    <property type="entry name" value="Histidine kinase-like ATPase, C-terminal domain"/>
    <property type="match status" value="1"/>
</dbReference>
<dbReference type="GO" id="GO:0016301">
    <property type="term" value="F:kinase activity"/>
    <property type="evidence" value="ECO:0007669"/>
    <property type="project" value="UniProtKB-KW"/>
</dbReference>
<keyword evidence="7" id="KW-0067">ATP-binding</keyword>
<dbReference type="Proteomes" id="UP001595912">
    <property type="component" value="Unassembled WGS sequence"/>
</dbReference>
<dbReference type="InterPro" id="IPR050482">
    <property type="entry name" value="Sensor_HK_TwoCompSys"/>
</dbReference>
<dbReference type="InterPro" id="IPR003594">
    <property type="entry name" value="HATPase_dom"/>
</dbReference>
<evidence type="ECO:0000256" key="1">
    <source>
        <dbReference type="ARBA" id="ARBA00000085"/>
    </source>
</evidence>
<protein>
    <recommendedName>
        <fullName evidence="2">histidine kinase</fullName>
        <ecNumber evidence="2">2.7.13.3</ecNumber>
    </recommendedName>
</protein>